<keyword evidence="3" id="KW-1185">Reference proteome</keyword>
<comment type="caution">
    <text evidence="2">The sequence shown here is derived from an EMBL/GenBank/DDBJ whole genome shotgun (WGS) entry which is preliminary data.</text>
</comment>
<dbReference type="AlphaFoldDB" id="A0ABC8QQK2"/>
<evidence type="ECO:0000256" key="1">
    <source>
        <dbReference type="SAM" id="Phobius"/>
    </source>
</evidence>
<keyword evidence="1" id="KW-0472">Membrane</keyword>
<sequence length="53" mass="5701">MSAYFDPFLSITGVFWLLTILELGAGVELIGIVSEPKPRVRSNSTSIESLSTG</sequence>
<keyword evidence="1" id="KW-0812">Transmembrane</keyword>
<organism evidence="2 3">
    <name type="scientific">Ilex paraguariensis</name>
    <name type="common">yerba mate</name>
    <dbReference type="NCBI Taxonomy" id="185542"/>
    <lineage>
        <taxon>Eukaryota</taxon>
        <taxon>Viridiplantae</taxon>
        <taxon>Streptophyta</taxon>
        <taxon>Embryophyta</taxon>
        <taxon>Tracheophyta</taxon>
        <taxon>Spermatophyta</taxon>
        <taxon>Magnoliopsida</taxon>
        <taxon>eudicotyledons</taxon>
        <taxon>Gunneridae</taxon>
        <taxon>Pentapetalae</taxon>
        <taxon>asterids</taxon>
        <taxon>campanulids</taxon>
        <taxon>Aquifoliales</taxon>
        <taxon>Aquifoliaceae</taxon>
        <taxon>Ilex</taxon>
    </lineage>
</organism>
<feature type="non-terminal residue" evidence="2">
    <location>
        <position position="53"/>
    </location>
</feature>
<accession>A0ABC8QQK2</accession>
<reference evidence="2 3" key="1">
    <citation type="submission" date="2024-02" db="EMBL/GenBank/DDBJ databases">
        <authorList>
            <person name="Vignale AGUSTIN F."/>
            <person name="Sosa J E."/>
            <person name="Modenutti C."/>
        </authorList>
    </citation>
    <scope>NUCLEOTIDE SEQUENCE [LARGE SCALE GENOMIC DNA]</scope>
</reference>
<name>A0ABC8QQK2_9AQUA</name>
<evidence type="ECO:0000313" key="3">
    <source>
        <dbReference type="Proteomes" id="UP001642360"/>
    </source>
</evidence>
<dbReference type="EMBL" id="CAUOFW020000612">
    <property type="protein sequence ID" value="CAK9134800.1"/>
    <property type="molecule type" value="Genomic_DNA"/>
</dbReference>
<keyword evidence="1" id="KW-1133">Transmembrane helix</keyword>
<dbReference type="Proteomes" id="UP001642360">
    <property type="component" value="Unassembled WGS sequence"/>
</dbReference>
<evidence type="ECO:0000313" key="2">
    <source>
        <dbReference type="EMBL" id="CAK9134800.1"/>
    </source>
</evidence>
<feature type="transmembrane region" description="Helical" evidence="1">
    <location>
        <begin position="14"/>
        <end position="33"/>
    </location>
</feature>
<gene>
    <name evidence="2" type="ORF">ILEXP_LOCUS1728</name>
</gene>
<protein>
    <submittedName>
        <fullName evidence="2">Uncharacterized protein</fullName>
    </submittedName>
</protein>
<proteinExistence type="predicted"/>